<dbReference type="PROSITE" id="PS51257">
    <property type="entry name" value="PROKAR_LIPOPROTEIN"/>
    <property type="match status" value="1"/>
</dbReference>
<sequence length="72" mass="7986">MNLHKHKPTIQLLSAILLIVVGCGLLISGFIMPPPGEIHNSVLIAFGEILTFAGALFGIDYHYKYKNHEKNQ</sequence>
<feature type="transmembrane region" description="Helical" evidence="1">
    <location>
        <begin position="12"/>
        <end position="32"/>
    </location>
</feature>
<dbReference type="Proteomes" id="UP000244905">
    <property type="component" value="Unassembled WGS sequence"/>
</dbReference>
<evidence type="ECO:0000256" key="1">
    <source>
        <dbReference type="SAM" id="Phobius"/>
    </source>
</evidence>
<evidence type="ECO:0000313" key="3">
    <source>
        <dbReference type="Proteomes" id="UP000244905"/>
    </source>
</evidence>
<dbReference type="EMBL" id="PUEC01000047">
    <property type="protein sequence ID" value="PWB00298.1"/>
    <property type="molecule type" value="Genomic_DNA"/>
</dbReference>
<keyword evidence="1" id="KW-0472">Membrane</keyword>
<comment type="caution">
    <text evidence="2">The sequence shown here is derived from an EMBL/GenBank/DDBJ whole genome shotgun (WGS) entry which is preliminary data.</text>
</comment>
<protein>
    <submittedName>
        <fullName evidence="2">Uncharacterized protein</fullName>
    </submittedName>
</protein>
<name>A0A2V1ILZ5_9BACT</name>
<keyword evidence="1" id="KW-1133">Transmembrane helix</keyword>
<proteinExistence type="predicted"/>
<dbReference type="RefSeq" id="WP_107033390.1">
    <property type="nucleotide sequence ID" value="NZ_CAPEJN010000067.1"/>
</dbReference>
<feature type="transmembrane region" description="Helical" evidence="1">
    <location>
        <begin position="38"/>
        <end position="59"/>
    </location>
</feature>
<dbReference type="GeneID" id="82527279"/>
<organism evidence="2 3">
    <name type="scientific">Duncaniella muris</name>
    <dbReference type="NCBI Taxonomy" id="2094150"/>
    <lineage>
        <taxon>Bacteria</taxon>
        <taxon>Pseudomonadati</taxon>
        <taxon>Bacteroidota</taxon>
        <taxon>Bacteroidia</taxon>
        <taxon>Bacteroidales</taxon>
        <taxon>Muribaculaceae</taxon>
        <taxon>Duncaniella</taxon>
    </lineage>
</organism>
<keyword evidence="3" id="KW-1185">Reference proteome</keyword>
<gene>
    <name evidence="2" type="ORF">C5O23_13225</name>
</gene>
<reference evidence="3" key="1">
    <citation type="submission" date="2018-02" db="EMBL/GenBank/DDBJ databases">
        <authorList>
            <person name="Clavel T."/>
            <person name="Strowig T."/>
        </authorList>
    </citation>
    <scope>NUCLEOTIDE SEQUENCE [LARGE SCALE GENOMIC DNA]</scope>
    <source>
        <strain evidence="3">DSM 103720</strain>
    </source>
</reference>
<keyword evidence="1" id="KW-0812">Transmembrane</keyword>
<dbReference type="AlphaFoldDB" id="A0A2V1ILZ5"/>
<accession>A0A2V1ILZ5</accession>
<evidence type="ECO:0000313" key="2">
    <source>
        <dbReference type="EMBL" id="PWB00298.1"/>
    </source>
</evidence>